<name>A0AAU9SYP3_THLAR</name>
<evidence type="ECO:0000313" key="9">
    <source>
        <dbReference type="EMBL" id="CAH2072709.1"/>
    </source>
</evidence>
<comment type="subcellular location">
    <subcellularLocation>
        <location evidence="1">Nucleus</location>
    </subcellularLocation>
</comment>
<evidence type="ECO:0000256" key="5">
    <source>
        <dbReference type="ARBA" id="ARBA00023242"/>
    </source>
</evidence>
<dbReference type="InterPro" id="IPR044810">
    <property type="entry name" value="WRKY_plant"/>
</dbReference>
<keyword evidence="3" id="KW-0238">DNA-binding</keyword>
<feature type="region of interest" description="Disordered" evidence="7">
    <location>
        <begin position="524"/>
        <end position="559"/>
    </location>
</feature>
<feature type="compositionally biased region" description="Low complexity" evidence="7">
    <location>
        <begin position="170"/>
        <end position="179"/>
    </location>
</feature>
<dbReference type="PANTHER" id="PTHR31429">
    <property type="entry name" value="WRKY TRANSCRIPTION FACTOR 36-RELATED"/>
    <property type="match status" value="1"/>
</dbReference>
<dbReference type="SUPFAM" id="SSF118290">
    <property type="entry name" value="WRKY DNA-binding domain"/>
    <property type="match status" value="1"/>
</dbReference>
<evidence type="ECO:0000259" key="8">
    <source>
        <dbReference type="PROSITE" id="PS50811"/>
    </source>
</evidence>
<dbReference type="PROSITE" id="PS50811">
    <property type="entry name" value="WRKY"/>
    <property type="match status" value="1"/>
</dbReference>
<dbReference type="EMBL" id="OU466862">
    <property type="protein sequence ID" value="CAH2072709.1"/>
    <property type="molecule type" value="Genomic_DNA"/>
</dbReference>
<proteinExistence type="predicted"/>
<dbReference type="FunFam" id="2.20.25.80:FF:000002">
    <property type="entry name" value="probable WRKY transcription factor 31"/>
    <property type="match status" value="1"/>
</dbReference>
<keyword evidence="6" id="KW-0175">Coiled coil</keyword>
<dbReference type="GO" id="GO:0005634">
    <property type="term" value="C:nucleus"/>
    <property type="evidence" value="ECO:0007669"/>
    <property type="project" value="UniProtKB-SubCell"/>
</dbReference>
<evidence type="ECO:0000256" key="3">
    <source>
        <dbReference type="ARBA" id="ARBA00023125"/>
    </source>
</evidence>
<feature type="compositionally biased region" description="Low complexity" evidence="7">
    <location>
        <begin position="542"/>
        <end position="551"/>
    </location>
</feature>
<keyword evidence="4" id="KW-0804">Transcription</keyword>
<feature type="coiled-coil region" evidence="6">
    <location>
        <begin position="37"/>
        <end position="71"/>
    </location>
</feature>
<feature type="region of interest" description="Disordered" evidence="7">
    <location>
        <begin position="79"/>
        <end position="218"/>
    </location>
</feature>
<keyword evidence="5" id="KW-0539">Nucleus</keyword>
<keyword evidence="10" id="KW-1185">Reference proteome</keyword>
<keyword evidence="2" id="KW-0805">Transcription regulation</keyword>
<dbReference type="InterPro" id="IPR036576">
    <property type="entry name" value="WRKY_dom_sf"/>
</dbReference>
<feature type="domain" description="WRKY" evidence="8">
    <location>
        <begin position="230"/>
        <end position="296"/>
    </location>
</feature>
<reference evidence="9 10" key="1">
    <citation type="submission" date="2022-03" db="EMBL/GenBank/DDBJ databases">
        <authorList>
            <person name="Nunn A."/>
            <person name="Chopra R."/>
            <person name="Nunn A."/>
            <person name="Contreras Garrido A."/>
        </authorList>
    </citation>
    <scope>NUCLEOTIDE SEQUENCE [LARGE SCALE GENOMIC DNA]</scope>
</reference>
<feature type="compositionally biased region" description="Low complexity" evidence="7">
    <location>
        <begin position="110"/>
        <end position="122"/>
    </location>
</feature>
<feature type="compositionally biased region" description="Polar residues" evidence="7">
    <location>
        <begin position="79"/>
        <end position="91"/>
    </location>
</feature>
<evidence type="ECO:0000256" key="7">
    <source>
        <dbReference type="SAM" id="MobiDB-lite"/>
    </source>
</evidence>
<dbReference type="GO" id="GO:0043565">
    <property type="term" value="F:sequence-specific DNA binding"/>
    <property type="evidence" value="ECO:0007669"/>
    <property type="project" value="InterPro"/>
</dbReference>
<dbReference type="PANTHER" id="PTHR31429:SF24">
    <property type="entry name" value="WRKY TRANSCRIPTION FACTOR 72-RELATED"/>
    <property type="match status" value="1"/>
</dbReference>
<accession>A0AAU9SYP3</accession>
<dbReference type="AlphaFoldDB" id="A0AAU9SYP3"/>
<evidence type="ECO:0000313" key="10">
    <source>
        <dbReference type="Proteomes" id="UP000836841"/>
    </source>
</evidence>
<dbReference type="Proteomes" id="UP000836841">
    <property type="component" value="Chromosome 6"/>
</dbReference>
<dbReference type="SMART" id="SM00774">
    <property type="entry name" value="WRKY"/>
    <property type="match status" value="1"/>
</dbReference>
<feature type="compositionally biased region" description="Polar residues" evidence="7">
    <location>
        <begin position="154"/>
        <end position="169"/>
    </location>
</feature>
<evidence type="ECO:0000256" key="2">
    <source>
        <dbReference type="ARBA" id="ARBA00023015"/>
    </source>
</evidence>
<gene>
    <name evidence="9" type="ORF">TAV2_LOCUS21616</name>
</gene>
<protein>
    <recommendedName>
        <fullName evidence="8">WRKY domain-containing protein</fullName>
    </recommendedName>
</protein>
<dbReference type="GO" id="GO:0003700">
    <property type="term" value="F:DNA-binding transcription factor activity"/>
    <property type="evidence" value="ECO:0007669"/>
    <property type="project" value="InterPro"/>
</dbReference>
<sequence length="559" mass="60174">MEVLVKLSTSDSLLKDKVLGSVQIHEASKIDGDHEKFESAKAEMSEVKEENEKLKGMLERIESDYKSLKLRFFDIIQQEPSNKPTQDQNMANLPKATTDLSSFDQERELVSLSLGRRSSSPSDNASKKEEKTDHAISKEVKDDDELTKAGLTLGFNNGNGHEPNGTLSVENPANSSLENSSEEAPGESWPPGKVTGKRSSPAPASGGDVDGEAGQQNHVKRARVCVRARCDTPTMNDGCQWRKYGQKIAKGNPCPRAYYRCTVAPGCPVRKQVQRCAEDMSILITTYEGTHSHPLPLSATTMASTTSAAASMLLSGSSSSSSAAEMIGNNLYDSSRFINNNSNNNKSFYSPTLHSPLHPTVTLDLTAPQHSSSSSSSLPSLNFNKFSNSFQRFPSTSLNFSSSSSNPSTLNLPAIWGNGYSSYSPYPYNNVQFGTSEIGKTVQNSQSLTETLTKALTSDPSFHSVIAAAISSMVGSNGEQQIVGPRHPNSNNIQQIAATNNNKGCGGYFSSLLMSNIIANNQTGASLDQPSPQLPPFSVFKSSSSSSSTTSFVNKEEKS</sequence>
<evidence type="ECO:0000256" key="1">
    <source>
        <dbReference type="ARBA" id="ARBA00004123"/>
    </source>
</evidence>
<dbReference type="Pfam" id="PF03106">
    <property type="entry name" value="WRKY"/>
    <property type="match status" value="1"/>
</dbReference>
<organism evidence="9 10">
    <name type="scientific">Thlaspi arvense</name>
    <name type="common">Field penny-cress</name>
    <dbReference type="NCBI Taxonomy" id="13288"/>
    <lineage>
        <taxon>Eukaryota</taxon>
        <taxon>Viridiplantae</taxon>
        <taxon>Streptophyta</taxon>
        <taxon>Embryophyta</taxon>
        <taxon>Tracheophyta</taxon>
        <taxon>Spermatophyta</taxon>
        <taxon>Magnoliopsida</taxon>
        <taxon>eudicotyledons</taxon>
        <taxon>Gunneridae</taxon>
        <taxon>Pentapetalae</taxon>
        <taxon>rosids</taxon>
        <taxon>malvids</taxon>
        <taxon>Brassicales</taxon>
        <taxon>Brassicaceae</taxon>
        <taxon>Thlaspideae</taxon>
        <taxon>Thlaspi</taxon>
    </lineage>
</organism>
<feature type="compositionally biased region" description="Basic and acidic residues" evidence="7">
    <location>
        <begin position="125"/>
        <end position="141"/>
    </location>
</feature>
<evidence type="ECO:0000256" key="4">
    <source>
        <dbReference type="ARBA" id="ARBA00023163"/>
    </source>
</evidence>
<evidence type="ECO:0000256" key="6">
    <source>
        <dbReference type="SAM" id="Coils"/>
    </source>
</evidence>
<dbReference type="Gene3D" id="2.20.25.80">
    <property type="entry name" value="WRKY domain"/>
    <property type="match status" value="1"/>
</dbReference>
<dbReference type="InterPro" id="IPR003657">
    <property type="entry name" value="WRKY_dom"/>
</dbReference>